<dbReference type="EMBL" id="JBJKFK010002952">
    <property type="protein sequence ID" value="KAL3310442.1"/>
    <property type="molecule type" value="Genomic_DNA"/>
</dbReference>
<proteinExistence type="predicted"/>
<protein>
    <recommendedName>
        <fullName evidence="1">Cyclic nucleotide-binding domain-containing protein</fullName>
    </recommendedName>
</protein>
<name>A0ABD2PSJ4_9PLAT</name>
<accession>A0ABD2PSJ4</accession>
<dbReference type="InterPro" id="IPR018490">
    <property type="entry name" value="cNMP-bd_dom_sf"/>
</dbReference>
<keyword evidence="3" id="KW-1185">Reference proteome</keyword>
<sequence length="135" mass="15469">MEIRMENGEEELMNRSSFGNFIGKLGPGQSFGELALINQDCIRNASIVTDSSCDLLAITRELYNRGLRVIHERDLQARWSFVRQCQLFSKWPNKYKKQAVMSLKTHVFSFDCTIISQGDPIDGLLFLLEFAKALF</sequence>
<reference evidence="2 3" key="1">
    <citation type="submission" date="2024-11" db="EMBL/GenBank/DDBJ databases">
        <title>Adaptive evolution of stress response genes in parasites aligns with host niche diversity.</title>
        <authorList>
            <person name="Hahn C."/>
            <person name="Resl P."/>
        </authorList>
    </citation>
    <scope>NUCLEOTIDE SEQUENCE [LARGE SCALE GENOMIC DNA]</scope>
    <source>
        <strain evidence="2">EGGRZ-B1_66</strain>
        <tissue evidence="2">Body</tissue>
    </source>
</reference>
<dbReference type="AlphaFoldDB" id="A0ABD2PSJ4"/>
<gene>
    <name evidence="2" type="ORF">Ciccas_010992</name>
</gene>
<dbReference type="PANTHER" id="PTHR23011:SF28">
    <property type="entry name" value="CYCLIC NUCLEOTIDE-BINDING DOMAIN CONTAINING PROTEIN"/>
    <property type="match status" value="1"/>
</dbReference>
<dbReference type="PANTHER" id="PTHR23011">
    <property type="entry name" value="CYCLIC NUCLEOTIDE-BINDING DOMAIN CONTAINING PROTEIN"/>
    <property type="match status" value="1"/>
</dbReference>
<dbReference type="Proteomes" id="UP001626550">
    <property type="component" value="Unassembled WGS sequence"/>
</dbReference>
<evidence type="ECO:0000259" key="1">
    <source>
        <dbReference type="PROSITE" id="PS50042"/>
    </source>
</evidence>
<comment type="caution">
    <text evidence="2">The sequence shown here is derived from an EMBL/GenBank/DDBJ whole genome shotgun (WGS) entry which is preliminary data.</text>
</comment>
<evidence type="ECO:0000313" key="2">
    <source>
        <dbReference type="EMBL" id="KAL3310442.1"/>
    </source>
</evidence>
<dbReference type="InterPro" id="IPR000595">
    <property type="entry name" value="cNMP-bd_dom"/>
</dbReference>
<dbReference type="SUPFAM" id="SSF51206">
    <property type="entry name" value="cAMP-binding domain-like"/>
    <property type="match status" value="2"/>
</dbReference>
<dbReference type="Gene3D" id="2.60.120.10">
    <property type="entry name" value="Jelly Rolls"/>
    <property type="match status" value="2"/>
</dbReference>
<dbReference type="InterPro" id="IPR014710">
    <property type="entry name" value="RmlC-like_jellyroll"/>
</dbReference>
<organism evidence="2 3">
    <name type="scientific">Cichlidogyrus casuarinus</name>
    <dbReference type="NCBI Taxonomy" id="1844966"/>
    <lineage>
        <taxon>Eukaryota</taxon>
        <taxon>Metazoa</taxon>
        <taxon>Spiralia</taxon>
        <taxon>Lophotrochozoa</taxon>
        <taxon>Platyhelminthes</taxon>
        <taxon>Monogenea</taxon>
        <taxon>Monopisthocotylea</taxon>
        <taxon>Dactylogyridea</taxon>
        <taxon>Ancyrocephalidae</taxon>
        <taxon>Cichlidogyrus</taxon>
    </lineage>
</organism>
<dbReference type="PROSITE" id="PS50042">
    <property type="entry name" value="CNMP_BINDING_3"/>
    <property type="match status" value="1"/>
</dbReference>
<feature type="domain" description="Cyclic nucleotide-binding" evidence="1">
    <location>
        <begin position="5"/>
        <end position="67"/>
    </location>
</feature>
<evidence type="ECO:0000313" key="3">
    <source>
        <dbReference type="Proteomes" id="UP001626550"/>
    </source>
</evidence>
<dbReference type="Pfam" id="PF00027">
    <property type="entry name" value="cNMP_binding"/>
    <property type="match status" value="1"/>
</dbReference>